<dbReference type="Proteomes" id="UP000296883">
    <property type="component" value="Chromosome"/>
</dbReference>
<dbReference type="Pfam" id="PF13309">
    <property type="entry name" value="HTH_22"/>
    <property type="match status" value="1"/>
</dbReference>
<dbReference type="PANTHER" id="PTHR35568">
    <property type="entry name" value="TRANSCRIPTIONAL REGULATOR DAUR"/>
    <property type="match status" value="1"/>
</dbReference>
<dbReference type="PANTHER" id="PTHR35568:SF1">
    <property type="entry name" value="TRANSCRIPTIONAL REGULATOR DAUR"/>
    <property type="match status" value="1"/>
</dbReference>
<gene>
    <name evidence="4" type="ORF">E4031_04885</name>
    <name evidence="3" type="ORF">E4Z98_08810</name>
</gene>
<evidence type="ECO:0000259" key="1">
    <source>
        <dbReference type="Pfam" id="PF08348"/>
    </source>
</evidence>
<reference evidence="3 5" key="2">
    <citation type="journal article" date="2020" name="Int. J. Syst. Evol. Microbiol.">
        <title>Vagococcus xieshaowenii sp. nov., isolated from snow finch (Montifringilla taczanowskii) cloacal content.</title>
        <authorList>
            <person name="Ge Y."/>
            <person name="Yang J."/>
            <person name="Lai X.H."/>
            <person name="Zhang G."/>
            <person name="Jin D."/>
            <person name="Lu S."/>
            <person name="Wang B."/>
            <person name="Huang Y."/>
            <person name="Huang Y."/>
            <person name="Ren Z."/>
            <person name="Zhang X."/>
            <person name="Xu J."/>
        </authorList>
    </citation>
    <scope>NUCLEOTIDE SEQUENCE [LARGE SCALE GENOMIC DNA]</scope>
    <source>
        <strain evidence="5">personal::cf-49</strain>
        <strain evidence="3">Personal::cf-49</strain>
    </source>
</reference>
<dbReference type="EMBL" id="SRHU01000019">
    <property type="protein sequence ID" value="TFZ41531.1"/>
    <property type="molecule type" value="Genomic_DNA"/>
</dbReference>
<dbReference type="InterPro" id="IPR039446">
    <property type="entry name" value="DauR-like"/>
</dbReference>
<evidence type="ECO:0000313" key="3">
    <source>
        <dbReference type="EMBL" id="QCA29410.1"/>
    </source>
</evidence>
<evidence type="ECO:0000313" key="6">
    <source>
        <dbReference type="Proteomes" id="UP000297725"/>
    </source>
</evidence>
<dbReference type="InterPro" id="IPR013559">
    <property type="entry name" value="YheO"/>
</dbReference>
<evidence type="ECO:0000313" key="4">
    <source>
        <dbReference type="EMBL" id="TFZ41531.1"/>
    </source>
</evidence>
<feature type="domain" description="YheO-like" evidence="1">
    <location>
        <begin position="6"/>
        <end position="118"/>
    </location>
</feature>
<evidence type="ECO:0000259" key="2">
    <source>
        <dbReference type="Pfam" id="PF13309"/>
    </source>
</evidence>
<keyword evidence="5" id="KW-1185">Reference proteome</keyword>
<reference evidence="4 6" key="1">
    <citation type="submission" date="2019-03" db="EMBL/GenBank/DDBJ databases">
        <title>Vagococcus sp. was isolated fron gut of Carduelis flavirostris.</title>
        <authorList>
            <person name="Ge Y."/>
        </authorList>
    </citation>
    <scope>NUCLEOTIDE SEQUENCE [LARGE SCALE GENOMIC DNA]</scope>
    <source>
        <strain evidence="4 6">CF-210</strain>
    </source>
</reference>
<organism evidence="4 6">
    <name type="scientific">Vagococcus xieshaowenii</name>
    <dbReference type="NCBI Taxonomy" id="2562451"/>
    <lineage>
        <taxon>Bacteria</taxon>
        <taxon>Bacillati</taxon>
        <taxon>Bacillota</taxon>
        <taxon>Bacilli</taxon>
        <taxon>Lactobacillales</taxon>
        <taxon>Enterococcaceae</taxon>
        <taxon>Vagococcus</taxon>
    </lineage>
</organism>
<protein>
    <recommendedName>
        <fullName evidence="7">DNA-binding protein</fullName>
    </recommendedName>
</protein>
<dbReference type="RefSeq" id="WP_135254323.1">
    <property type="nucleotide sequence ID" value="NZ_CP038865.1"/>
</dbReference>
<evidence type="ECO:0000313" key="5">
    <source>
        <dbReference type="Proteomes" id="UP000296883"/>
    </source>
</evidence>
<name>A0AAJ5EEC3_9ENTE</name>
<dbReference type="AlphaFoldDB" id="A0AAJ5EEC3"/>
<dbReference type="EMBL" id="CP038865">
    <property type="protein sequence ID" value="QCA29410.1"/>
    <property type="molecule type" value="Genomic_DNA"/>
</dbReference>
<proteinExistence type="predicted"/>
<dbReference type="Pfam" id="PF08348">
    <property type="entry name" value="PAS_6"/>
    <property type="match status" value="1"/>
</dbReference>
<dbReference type="Proteomes" id="UP000297725">
    <property type="component" value="Unassembled WGS sequence"/>
</dbReference>
<feature type="domain" description="Transcriptional regulator DauR-like HTH" evidence="2">
    <location>
        <begin position="155"/>
        <end position="213"/>
    </location>
</feature>
<evidence type="ECO:0008006" key="7">
    <source>
        <dbReference type="Google" id="ProtNLM"/>
    </source>
</evidence>
<sequence length="221" mass="25148">MKKENLHFYQSLTHFLGKTLGKNFEVVLHILEKDNYHIAAIENSHISGRSLNSPVTEFALELIQDNRHLDKDYVVNYKAQTVNGQALRGATFFIKNEDKQLEGLLCINQDVSKYEQLSKELLALAGLTQTCPSEFKEEHLIDTVEVLDESIEDIVHTIIKPELLTSNASLSKEQKLDVIHQLNEKGIFQIKGAVMRVADILNISEPSVYRYIKIVNDKEKG</sequence>
<dbReference type="InterPro" id="IPR039445">
    <property type="entry name" value="DauR-like_HTH"/>
</dbReference>
<accession>A0AAJ5EEC3</accession>